<evidence type="ECO:0000313" key="1">
    <source>
        <dbReference type="EMBL" id="JAH01197.1"/>
    </source>
</evidence>
<organism evidence="1">
    <name type="scientific">Anguilla anguilla</name>
    <name type="common">European freshwater eel</name>
    <name type="synonym">Muraena anguilla</name>
    <dbReference type="NCBI Taxonomy" id="7936"/>
    <lineage>
        <taxon>Eukaryota</taxon>
        <taxon>Metazoa</taxon>
        <taxon>Chordata</taxon>
        <taxon>Craniata</taxon>
        <taxon>Vertebrata</taxon>
        <taxon>Euteleostomi</taxon>
        <taxon>Actinopterygii</taxon>
        <taxon>Neopterygii</taxon>
        <taxon>Teleostei</taxon>
        <taxon>Anguilliformes</taxon>
        <taxon>Anguillidae</taxon>
        <taxon>Anguilla</taxon>
    </lineage>
</organism>
<reference evidence="1" key="1">
    <citation type="submission" date="2014-11" db="EMBL/GenBank/DDBJ databases">
        <authorList>
            <person name="Amaro Gonzalez C."/>
        </authorList>
    </citation>
    <scope>NUCLEOTIDE SEQUENCE</scope>
</reference>
<proteinExistence type="predicted"/>
<reference evidence="1" key="2">
    <citation type="journal article" date="2015" name="Fish Shellfish Immunol.">
        <title>Early steps in the European eel (Anguilla anguilla)-Vibrio vulnificus interaction in the gills: Role of the RtxA13 toxin.</title>
        <authorList>
            <person name="Callol A."/>
            <person name="Pajuelo D."/>
            <person name="Ebbesson L."/>
            <person name="Teles M."/>
            <person name="MacKenzie S."/>
            <person name="Amaro C."/>
        </authorList>
    </citation>
    <scope>NUCLEOTIDE SEQUENCE</scope>
</reference>
<name>A0A0E9PA89_ANGAN</name>
<sequence length="45" mass="4892">MKYLSPGFAPVHSASSSPWCLFRPSLALSEDLSGCVDKERYSASL</sequence>
<dbReference type="AlphaFoldDB" id="A0A0E9PA89"/>
<dbReference type="EMBL" id="GBXM01107380">
    <property type="protein sequence ID" value="JAH01197.1"/>
    <property type="molecule type" value="Transcribed_RNA"/>
</dbReference>
<protein>
    <submittedName>
        <fullName evidence="1">Uncharacterized protein</fullName>
    </submittedName>
</protein>
<accession>A0A0E9PA89</accession>